<gene>
    <name evidence="1" type="ORF">Patl1_09214</name>
</gene>
<protein>
    <submittedName>
        <fullName evidence="1">Uncharacterized protein</fullName>
    </submittedName>
</protein>
<keyword evidence="2" id="KW-1185">Reference proteome</keyword>
<reference evidence="2" key="1">
    <citation type="journal article" date="2023" name="G3 (Bethesda)">
        <title>Genome assembly and association tests identify interacting loci associated with vigor, precocity, and sex in interspecific pistachio rootstocks.</title>
        <authorList>
            <person name="Palmer W."/>
            <person name="Jacygrad E."/>
            <person name="Sagayaradj S."/>
            <person name="Cavanaugh K."/>
            <person name="Han R."/>
            <person name="Bertier L."/>
            <person name="Beede B."/>
            <person name="Kafkas S."/>
            <person name="Golino D."/>
            <person name="Preece J."/>
            <person name="Michelmore R."/>
        </authorList>
    </citation>
    <scope>NUCLEOTIDE SEQUENCE [LARGE SCALE GENOMIC DNA]</scope>
</reference>
<evidence type="ECO:0000313" key="1">
    <source>
        <dbReference type="EMBL" id="KAJ0087019.1"/>
    </source>
</evidence>
<dbReference type="EMBL" id="CM047906">
    <property type="protein sequence ID" value="KAJ0087019.1"/>
    <property type="molecule type" value="Genomic_DNA"/>
</dbReference>
<organism evidence="1 2">
    <name type="scientific">Pistacia atlantica</name>
    <dbReference type="NCBI Taxonomy" id="434234"/>
    <lineage>
        <taxon>Eukaryota</taxon>
        <taxon>Viridiplantae</taxon>
        <taxon>Streptophyta</taxon>
        <taxon>Embryophyta</taxon>
        <taxon>Tracheophyta</taxon>
        <taxon>Spermatophyta</taxon>
        <taxon>Magnoliopsida</taxon>
        <taxon>eudicotyledons</taxon>
        <taxon>Gunneridae</taxon>
        <taxon>Pentapetalae</taxon>
        <taxon>rosids</taxon>
        <taxon>malvids</taxon>
        <taxon>Sapindales</taxon>
        <taxon>Anacardiaceae</taxon>
        <taxon>Pistacia</taxon>
    </lineage>
</organism>
<name>A0ACC1AJZ1_9ROSI</name>
<comment type="caution">
    <text evidence="1">The sequence shown here is derived from an EMBL/GenBank/DDBJ whole genome shotgun (WGS) entry which is preliminary data.</text>
</comment>
<proteinExistence type="predicted"/>
<sequence length="468" mass="51580">MLLIRRLPSMASSLATTAFPGRGRPPCVHHTQAELVYLKSLSLYPKPGCLSLCSTSTSDSQTSSEFSDLIAEQSSKRSPLEPGLYLVATPIGNLEDITLRALRVLKSANVILSEDTRHSGKLLQYYNIKTPLLSYHKFNESQREETVLKRLKQGEIVALISDAGTPGISDPGTELAKLCVDQNIPVVPIPGPSAFVAALSASGLATNEFTFVGFLPKHAGSRRERLTVSASEVKTQIFYVPPHKLCQFLEETSSLFGDSRFASVITLLLISLHHRRCVIAREITKMHEQFWRGTLGEAKQAFSTHQPKGEITLLVEGKAICVVETPSEDQLENELRELISCGHNLSTVATSLIWVIFRKYNKCSFCGEAVKMVAEGTSVRRKTVYSLALKKFGKQLEAGMIQINANHPATVEQSGESRALQTATSHVLLYMIMDPFNQTRVIPPSDLFPQPLSPVKPKIPPNLHLYTT</sequence>
<accession>A0ACC1AJZ1</accession>
<dbReference type="Proteomes" id="UP001164250">
    <property type="component" value="Chromosome 10"/>
</dbReference>
<evidence type="ECO:0000313" key="2">
    <source>
        <dbReference type="Proteomes" id="UP001164250"/>
    </source>
</evidence>